<reference evidence="1" key="1">
    <citation type="submission" date="2021-11" db="EMBL/GenBank/DDBJ databases">
        <title>Study of the species diversity of bacterial strains isolated from a unique natural object - Shulgan-Tash cave (Bashkiria).</title>
        <authorList>
            <person name="Sazanova A.L."/>
            <person name="Chirak E.R."/>
            <person name="Safronova V.I."/>
        </authorList>
    </citation>
    <scope>NUCLEOTIDE SEQUENCE</scope>
    <source>
        <strain evidence="1">P1</strain>
    </source>
</reference>
<organism evidence="1 2">
    <name type="scientific">Janibacter limosus</name>
    <dbReference type="NCBI Taxonomy" id="53458"/>
    <lineage>
        <taxon>Bacteria</taxon>
        <taxon>Bacillati</taxon>
        <taxon>Actinomycetota</taxon>
        <taxon>Actinomycetes</taxon>
        <taxon>Micrococcales</taxon>
        <taxon>Intrasporangiaceae</taxon>
        <taxon>Janibacter</taxon>
    </lineage>
</organism>
<dbReference type="EMBL" id="CP087977">
    <property type="protein sequence ID" value="UUZ46508.1"/>
    <property type="molecule type" value="Genomic_DNA"/>
</dbReference>
<dbReference type="Proteomes" id="UP001059663">
    <property type="component" value="Chromosome"/>
</dbReference>
<protein>
    <submittedName>
        <fullName evidence="1">Uncharacterized protein</fullName>
    </submittedName>
</protein>
<proteinExistence type="predicted"/>
<sequence>MEPSCTAALRHDLPRLVDSALARQVAGGVRTVAEVLTTAIDEGRWSAPDLAGTEVVAQPHCHQHAVMSWAADEALLARTGATVTRLGGCCGLAGNFGVELGHYEVSVKIAEQQLLPAIDAAGKDAVVPADGFSCQTQIADLSERTGMHTVELLARVSPR</sequence>
<gene>
    <name evidence="1" type="ORF">LP422_07505</name>
</gene>
<accession>A0AC61U9B7</accession>
<evidence type="ECO:0000313" key="1">
    <source>
        <dbReference type="EMBL" id="UUZ46508.1"/>
    </source>
</evidence>
<evidence type="ECO:0000313" key="2">
    <source>
        <dbReference type="Proteomes" id="UP001059663"/>
    </source>
</evidence>
<name>A0AC61U9B7_9MICO</name>